<sequence length="152" mass="16902">MNISTLLLTYSCVIGLLLGVNGLFLPKRGLAPYKTRERVFLDPAEKRPFCNAFTGCGKYKKRSNLPALTENGEEMDESINSLLELSAEPAVEDLSRQIMSEAKLWEAIQEANLELNRRKQASRPIDGEQSDEPAVPARKTMAQSCALPPCYI</sequence>
<dbReference type="EMBL" id="CAKOFQ010006867">
    <property type="protein sequence ID" value="CAH1977881.1"/>
    <property type="molecule type" value="Genomic_DNA"/>
</dbReference>
<gene>
    <name evidence="3" type="ORF">ACAOBT_LOCUS12937</name>
</gene>
<proteinExistence type="predicted"/>
<evidence type="ECO:0000313" key="3">
    <source>
        <dbReference type="EMBL" id="CAH1977881.1"/>
    </source>
</evidence>
<keyword evidence="2" id="KW-0472">Membrane</keyword>
<organism evidence="3 4">
    <name type="scientific">Acanthoscelides obtectus</name>
    <name type="common">Bean weevil</name>
    <name type="synonym">Bruchus obtectus</name>
    <dbReference type="NCBI Taxonomy" id="200917"/>
    <lineage>
        <taxon>Eukaryota</taxon>
        <taxon>Metazoa</taxon>
        <taxon>Ecdysozoa</taxon>
        <taxon>Arthropoda</taxon>
        <taxon>Hexapoda</taxon>
        <taxon>Insecta</taxon>
        <taxon>Pterygota</taxon>
        <taxon>Neoptera</taxon>
        <taxon>Endopterygota</taxon>
        <taxon>Coleoptera</taxon>
        <taxon>Polyphaga</taxon>
        <taxon>Cucujiformia</taxon>
        <taxon>Chrysomeloidea</taxon>
        <taxon>Chrysomelidae</taxon>
        <taxon>Bruchinae</taxon>
        <taxon>Bruchini</taxon>
        <taxon>Acanthoscelides</taxon>
    </lineage>
</organism>
<comment type="caution">
    <text evidence="3">The sequence shown here is derived from an EMBL/GenBank/DDBJ whole genome shotgun (WGS) entry which is preliminary data.</text>
</comment>
<dbReference type="OrthoDB" id="6134464at2759"/>
<dbReference type="InterPro" id="IPR024276">
    <property type="entry name" value="CCAP"/>
</dbReference>
<evidence type="ECO:0000256" key="1">
    <source>
        <dbReference type="SAM" id="MobiDB-lite"/>
    </source>
</evidence>
<keyword evidence="2" id="KW-1133">Transmembrane helix</keyword>
<feature type="transmembrane region" description="Helical" evidence="2">
    <location>
        <begin position="6"/>
        <end position="26"/>
    </location>
</feature>
<dbReference type="Pfam" id="PF11105">
    <property type="entry name" value="CCAP"/>
    <property type="match status" value="1"/>
</dbReference>
<reference evidence="3" key="1">
    <citation type="submission" date="2022-03" db="EMBL/GenBank/DDBJ databases">
        <authorList>
            <person name="Sayadi A."/>
        </authorList>
    </citation>
    <scope>NUCLEOTIDE SEQUENCE</scope>
</reference>
<evidence type="ECO:0000313" key="4">
    <source>
        <dbReference type="Proteomes" id="UP001152888"/>
    </source>
</evidence>
<accession>A0A9P0PAL7</accession>
<evidence type="ECO:0000256" key="2">
    <source>
        <dbReference type="SAM" id="Phobius"/>
    </source>
</evidence>
<protein>
    <recommendedName>
        <fullName evidence="5">Cardioactive peptide</fullName>
    </recommendedName>
</protein>
<name>A0A9P0PAL7_ACAOB</name>
<dbReference type="AlphaFoldDB" id="A0A9P0PAL7"/>
<keyword evidence="2" id="KW-0812">Transmembrane</keyword>
<dbReference type="Proteomes" id="UP001152888">
    <property type="component" value="Unassembled WGS sequence"/>
</dbReference>
<evidence type="ECO:0008006" key="5">
    <source>
        <dbReference type="Google" id="ProtNLM"/>
    </source>
</evidence>
<keyword evidence="4" id="KW-1185">Reference proteome</keyword>
<feature type="region of interest" description="Disordered" evidence="1">
    <location>
        <begin position="118"/>
        <end position="139"/>
    </location>
</feature>